<name>A0A6I6FKE4_9ACTN</name>
<dbReference type="EMBL" id="CP034279">
    <property type="protein sequence ID" value="QGV79309.1"/>
    <property type="molecule type" value="Genomic_DNA"/>
</dbReference>
<evidence type="ECO:0000259" key="3">
    <source>
        <dbReference type="Pfam" id="PF23771"/>
    </source>
</evidence>
<dbReference type="OrthoDB" id="3508128at2"/>
<dbReference type="Pfam" id="PF10979">
    <property type="entry name" value="DUF2786"/>
    <property type="match status" value="1"/>
</dbReference>
<sequence length="534" mass="57579">MDVPFVRGLRPWSPGSGVRVRRHFHVGRAHGGNRRLGGQLRRGVRRTGRAGPPGRQVDRARRGRTGRGRTEVQGAPATGPRHLAAHADPDPAPPGAGRPGHPDRARHGPAAGRLRADGDRAQHDAPDQGARRLVPGAPPADRRGAPRLRRAAGRDARVSTVDEALAAAVYSGDDTALDTGASLLAADPGSDAELAWRGEEFLRRAWQRGWQPADVVRLVRRDLDEHHVRLVSGLVVRETGGYAALPPRWAAQLSGLPDGDWRADRFSYATAVLELYRLLARLPAIEPVGPPPGAPAPHTAPVHGEPRMLARIRALLAKAEATGYPEEAEALTAKAQELMARHSLDEAALAARTHSADEPGALRIGVDAPYETAKAILLDAVASANRCRAVWNETFGFSTVVGFEPDLEVVELLYTSLLVQGTGAMTKAEAEQRKGGRKRTKTFRQSFLLAYAHRLGDRLAAASRRVADEEPTLLPVLAARDVAVTDRADRMFPETTTTRVRGATDEAGWRHGTAAADRARTDHEGRTGRGRLPK</sequence>
<organism evidence="4 5">
    <name type="scientific">Streptomyces ficellus</name>
    <dbReference type="NCBI Taxonomy" id="1977088"/>
    <lineage>
        <taxon>Bacteria</taxon>
        <taxon>Bacillati</taxon>
        <taxon>Actinomycetota</taxon>
        <taxon>Actinomycetes</taxon>
        <taxon>Kitasatosporales</taxon>
        <taxon>Streptomycetaceae</taxon>
        <taxon>Streptomyces</taxon>
    </lineage>
</organism>
<gene>
    <name evidence="4" type="ORF">EIZ62_14355</name>
</gene>
<dbReference type="Proteomes" id="UP000422572">
    <property type="component" value="Chromosome"/>
</dbReference>
<evidence type="ECO:0000259" key="2">
    <source>
        <dbReference type="Pfam" id="PF10979"/>
    </source>
</evidence>
<protein>
    <submittedName>
        <fullName evidence="4">DUF2786 domain-containing protein</fullName>
    </submittedName>
</protein>
<dbReference type="InterPro" id="IPR055592">
    <property type="entry name" value="DUF7168"/>
</dbReference>
<proteinExistence type="predicted"/>
<evidence type="ECO:0000313" key="5">
    <source>
        <dbReference type="Proteomes" id="UP000422572"/>
    </source>
</evidence>
<feature type="region of interest" description="Disordered" evidence="1">
    <location>
        <begin position="29"/>
        <end position="155"/>
    </location>
</feature>
<dbReference type="Pfam" id="PF23771">
    <property type="entry name" value="DUF7168"/>
    <property type="match status" value="1"/>
</dbReference>
<feature type="compositionally biased region" description="Basic and acidic residues" evidence="1">
    <location>
        <begin position="114"/>
        <end position="130"/>
    </location>
</feature>
<feature type="compositionally biased region" description="Basic and acidic residues" evidence="1">
    <location>
        <begin position="517"/>
        <end position="527"/>
    </location>
</feature>
<dbReference type="KEGG" id="sfic:EIZ62_14355"/>
<dbReference type="AlphaFoldDB" id="A0A6I6FKE4"/>
<reference evidence="4 5" key="1">
    <citation type="submission" date="2018-12" db="EMBL/GenBank/DDBJ databases">
        <title>Complete genome sequence of Streptomyces ficellus NRRL8067, the producer of ficellomycin, feldamycin and nojirimycin.</title>
        <authorList>
            <person name="Zhang H."/>
            <person name="Yue R."/>
            <person name="Liu Y."/>
            <person name="Li M."/>
            <person name="Mu H."/>
            <person name="Zhang J."/>
        </authorList>
    </citation>
    <scope>NUCLEOTIDE SEQUENCE [LARGE SCALE GENOMIC DNA]</scope>
    <source>
        <strain evidence="4 5">NRRL 8067</strain>
    </source>
</reference>
<keyword evidence="5" id="KW-1185">Reference proteome</keyword>
<evidence type="ECO:0000256" key="1">
    <source>
        <dbReference type="SAM" id="MobiDB-lite"/>
    </source>
</evidence>
<evidence type="ECO:0000313" key="4">
    <source>
        <dbReference type="EMBL" id="QGV79309.1"/>
    </source>
</evidence>
<feature type="region of interest" description="Disordered" evidence="1">
    <location>
        <begin position="493"/>
        <end position="534"/>
    </location>
</feature>
<accession>A0A6I6FKE4</accession>
<feature type="domain" description="DUF2786" evidence="2">
    <location>
        <begin position="307"/>
        <end position="346"/>
    </location>
</feature>
<dbReference type="InterPro" id="IPR024498">
    <property type="entry name" value="DUF2786"/>
</dbReference>
<feature type="domain" description="DUF7168" evidence="3">
    <location>
        <begin position="373"/>
        <end position="478"/>
    </location>
</feature>